<proteinExistence type="predicted"/>
<dbReference type="AlphaFoldDB" id="R9UN79"/>
<gene>
    <name evidence="1" type="ORF">B2K_39570</name>
</gene>
<evidence type="ECO:0000313" key="2">
    <source>
        <dbReference type="Proteomes" id="UP000007392"/>
    </source>
</evidence>
<sequence>MDWWLLRPGKEFTLDGASLERILNMLNLIFIATERK</sequence>
<protein>
    <submittedName>
        <fullName evidence="1">Uncharacterized protein</fullName>
    </submittedName>
</protein>
<dbReference type="KEGG" id="pmw:B2K_39570"/>
<reference evidence="1 2" key="1">
    <citation type="submission" date="2013-06" db="EMBL/GenBank/DDBJ databases">
        <title>Complete genome sequence of Paenibacillus mucilaginosus K02.</title>
        <authorList>
            <person name="Xiao B."/>
            <person name="Sun L."/>
            <person name="Xiao L."/>
            <person name="Lian B."/>
        </authorList>
    </citation>
    <scope>NUCLEOTIDE SEQUENCE [LARGE SCALE GENOMIC DNA]</scope>
    <source>
        <strain evidence="1 2">K02</strain>
    </source>
</reference>
<organism evidence="1 2">
    <name type="scientific">Paenibacillus mucilaginosus K02</name>
    <dbReference type="NCBI Taxonomy" id="997761"/>
    <lineage>
        <taxon>Bacteria</taxon>
        <taxon>Bacillati</taxon>
        <taxon>Bacillota</taxon>
        <taxon>Bacilli</taxon>
        <taxon>Bacillales</taxon>
        <taxon>Paenibacillaceae</taxon>
        <taxon>Paenibacillus</taxon>
    </lineage>
</organism>
<name>R9UN79_9BACL</name>
<evidence type="ECO:0000313" key="1">
    <source>
        <dbReference type="EMBL" id="AGN70718.1"/>
    </source>
</evidence>
<accession>R9UN79</accession>
<dbReference type="HOGENOM" id="CLU_3357430_0_0_9"/>
<dbReference type="EMBL" id="CP003422">
    <property type="protein sequence ID" value="AGN70718.1"/>
    <property type="molecule type" value="Genomic_DNA"/>
</dbReference>
<dbReference type="Proteomes" id="UP000007392">
    <property type="component" value="Chromosome"/>
</dbReference>